<dbReference type="PROSITE" id="PS00622">
    <property type="entry name" value="HTH_LUXR_1"/>
    <property type="match status" value="1"/>
</dbReference>
<comment type="caution">
    <text evidence="5">The sequence shown here is derived from an EMBL/GenBank/DDBJ whole genome shotgun (WGS) entry which is preliminary data.</text>
</comment>
<dbReference type="SUPFAM" id="SSF52172">
    <property type="entry name" value="CheY-like"/>
    <property type="match status" value="1"/>
</dbReference>
<reference evidence="5 6" key="1">
    <citation type="submission" date="2018-11" db="EMBL/GenBank/DDBJ databases">
        <title>The draft genome sequence of Amphritea balenae JAMM 1525T.</title>
        <authorList>
            <person name="Fang Z."/>
            <person name="Zhang Y."/>
            <person name="Han X."/>
        </authorList>
    </citation>
    <scope>NUCLEOTIDE SEQUENCE [LARGE SCALE GENOMIC DNA]</scope>
    <source>
        <strain evidence="5 6">JAMM 1525</strain>
    </source>
</reference>
<dbReference type="Gene3D" id="3.40.50.2300">
    <property type="match status" value="1"/>
</dbReference>
<dbReference type="SMART" id="SM00421">
    <property type="entry name" value="HTH_LUXR"/>
    <property type="match status" value="1"/>
</dbReference>
<keyword evidence="6" id="KW-1185">Reference proteome</keyword>
<dbReference type="AlphaFoldDB" id="A0A3P1SR18"/>
<feature type="modified residue" description="4-aspartylphosphate" evidence="2">
    <location>
        <position position="54"/>
    </location>
</feature>
<dbReference type="InterPro" id="IPR051015">
    <property type="entry name" value="EvgA-like"/>
</dbReference>
<keyword evidence="1 5" id="KW-0238">DNA-binding</keyword>
<evidence type="ECO:0000256" key="1">
    <source>
        <dbReference type="ARBA" id="ARBA00023125"/>
    </source>
</evidence>
<dbReference type="OrthoDB" id="561214at2"/>
<dbReference type="InterPro" id="IPR011006">
    <property type="entry name" value="CheY-like_superfamily"/>
</dbReference>
<dbReference type="CDD" id="cd06170">
    <property type="entry name" value="LuxR_C_like"/>
    <property type="match status" value="1"/>
</dbReference>
<dbReference type="InterPro" id="IPR000792">
    <property type="entry name" value="Tscrpt_reg_LuxR_C"/>
</dbReference>
<dbReference type="SMART" id="SM00448">
    <property type="entry name" value="REC"/>
    <property type="match status" value="1"/>
</dbReference>
<evidence type="ECO:0000259" key="3">
    <source>
        <dbReference type="PROSITE" id="PS50043"/>
    </source>
</evidence>
<dbReference type="InterPro" id="IPR016032">
    <property type="entry name" value="Sig_transdc_resp-reg_C-effctor"/>
</dbReference>
<dbReference type="PANTHER" id="PTHR45566:SF1">
    <property type="entry name" value="HTH-TYPE TRANSCRIPTIONAL REGULATOR YHJB-RELATED"/>
    <property type="match status" value="1"/>
</dbReference>
<organism evidence="5 6">
    <name type="scientific">Amphritea balenae</name>
    <dbReference type="NCBI Taxonomy" id="452629"/>
    <lineage>
        <taxon>Bacteria</taxon>
        <taxon>Pseudomonadati</taxon>
        <taxon>Pseudomonadota</taxon>
        <taxon>Gammaproteobacteria</taxon>
        <taxon>Oceanospirillales</taxon>
        <taxon>Oceanospirillaceae</taxon>
        <taxon>Amphritea</taxon>
    </lineage>
</organism>
<dbReference type="EMBL" id="RQXV01000005">
    <property type="protein sequence ID" value="RRC99354.1"/>
    <property type="molecule type" value="Genomic_DNA"/>
</dbReference>
<evidence type="ECO:0000256" key="2">
    <source>
        <dbReference type="PROSITE-ProRule" id="PRU00169"/>
    </source>
</evidence>
<dbReference type="InterPro" id="IPR001789">
    <property type="entry name" value="Sig_transdc_resp-reg_receiver"/>
</dbReference>
<evidence type="ECO:0000313" key="5">
    <source>
        <dbReference type="EMBL" id="RRC99354.1"/>
    </source>
</evidence>
<dbReference type="PANTHER" id="PTHR45566">
    <property type="entry name" value="HTH-TYPE TRANSCRIPTIONAL REGULATOR YHJB-RELATED"/>
    <property type="match status" value="1"/>
</dbReference>
<keyword evidence="2" id="KW-0597">Phosphoprotein</keyword>
<dbReference type="SUPFAM" id="SSF46894">
    <property type="entry name" value="C-terminal effector domain of the bipartite response regulators"/>
    <property type="match status" value="1"/>
</dbReference>
<feature type="domain" description="HTH luxR-type" evidence="3">
    <location>
        <begin position="140"/>
        <end position="205"/>
    </location>
</feature>
<accession>A0A3P1SR18</accession>
<evidence type="ECO:0000313" key="6">
    <source>
        <dbReference type="Proteomes" id="UP000267535"/>
    </source>
</evidence>
<dbReference type="Pfam" id="PF00072">
    <property type="entry name" value="Response_reg"/>
    <property type="match status" value="1"/>
</dbReference>
<feature type="domain" description="Response regulatory" evidence="4">
    <location>
        <begin position="2"/>
        <end position="118"/>
    </location>
</feature>
<gene>
    <name evidence="5" type="ORF">EHS89_10955</name>
</gene>
<dbReference type="Pfam" id="PF00196">
    <property type="entry name" value="GerE"/>
    <property type="match status" value="1"/>
</dbReference>
<sequence>MKIYIADSSPLYCSGIEQLLKQMGITTVVESFNQFASLQQALMARQDSAMLIIDACLPGLDSLEKLKSLAAERSDRILMVSDNKDLALMRRMLFNGARGAVAKTASLEELQQAIKTVLEGRSWRYEQDNVEPWLDQETRLGYALRRLSNQENNVLRFVRTGLRNKQIASEMELTEHTIKTHMSNILRKLEIENRTQLVVAIKNVEIDQPQPVTA</sequence>
<evidence type="ECO:0000259" key="4">
    <source>
        <dbReference type="PROSITE" id="PS50110"/>
    </source>
</evidence>
<dbReference type="GO" id="GO:0000160">
    <property type="term" value="P:phosphorelay signal transduction system"/>
    <property type="evidence" value="ECO:0007669"/>
    <property type="project" value="InterPro"/>
</dbReference>
<proteinExistence type="predicted"/>
<dbReference type="GO" id="GO:0006355">
    <property type="term" value="P:regulation of DNA-templated transcription"/>
    <property type="evidence" value="ECO:0007669"/>
    <property type="project" value="InterPro"/>
</dbReference>
<dbReference type="PROSITE" id="PS50110">
    <property type="entry name" value="RESPONSE_REGULATORY"/>
    <property type="match status" value="1"/>
</dbReference>
<name>A0A3P1SR18_9GAMM</name>
<dbReference type="PRINTS" id="PR00038">
    <property type="entry name" value="HTHLUXR"/>
</dbReference>
<protein>
    <submittedName>
        <fullName evidence="5">DNA-binding response regulator</fullName>
    </submittedName>
</protein>
<dbReference type="PROSITE" id="PS50043">
    <property type="entry name" value="HTH_LUXR_2"/>
    <property type="match status" value="1"/>
</dbReference>
<dbReference type="RefSeq" id="WP_124926192.1">
    <property type="nucleotide sequence ID" value="NZ_BMOH01000004.1"/>
</dbReference>
<dbReference type="Proteomes" id="UP000267535">
    <property type="component" value="Unassembled WGS sequence"/>
</dbReference>
<dbReference type="GO" id="GO:0003677">
    <property type="term" value="F:DNA binding"/>
    <property type="evidence" value="ECO:0007669"/>
    <property type="project" value="UniProtKB-KW"/>
</dbReference>